<accession>A0A497ESM4</accession>
<dbReference type="Gene3D" id="3.20.20.80">
    <property type="entry name" value="Glycosidases"/>
    <property type="match status" value="1"/>
</dbReference>
<dbReference type="CDD" id="cd14254">
    <property type="entry name" value="Dockerin_II"/>
    <property type="match status" value="1"/>
</dbReference>
<dbReference type="PROSITE" id="PS00018">
    <property type="entry name" value="EF_HAND_1"/>
    <property type="match status" value="1"/>
</dbReference>
<evidence type="ECO:0008006" key="3">
    <source>
        <dbReference type="Google" id="ProtNLM"/>
    </source>
</evidence>
<dbReference type="SUPFAM" id="SSF63446">
    <property type="entry name" value="Type I dockerin domain"/>
    <property type="match status" value="1"/>
</dbReference>
<dbReference type="InterPro" id="IPR008964">
    <property type="entry name" value="Invasin/intimin_cell_adhesion"/>
</dbReference>
<dbReference type="PROSITE" id="PS50194">
    <property type="entry name" value="FILAMIN_REPEAT"/>
    <property type="match status" value="1"/>
</dbReference>
<proteinExistence type="predicted"/>
<dbReference type="Pfam" id="PF00404">
    <property type="entry name" value="Dockerin_1"/>
    <property type="match status" value="1"/>
</dbReference>
<name>A0A497ESM4_9CREN</name>
<sequence length="914" mass="101369">MRVRVSSGVSSLSVKNLKVSTCKIACLLILALLALSISLTNIAELSSQQSPISLEDVKLTKGLADRLGPFSPIEESLELGVSWARVKGDQAIIETSKGVYDFSELDLEVSAYQALGGNVLITIFPKNREKPSDVEAYKQFVKALVERYDGDGYEDSPLLKYPVKYWEVMNEPDIQFSTAWMPAMFKGPPEDYVDVLKATYEAIKEADPEAKVVIAAPSVINPSRAPPDTLEFWKEVMKHGAGNYFDVGNVHFITGTESEYSEDTDFDVSYYKELLSSYGVEEKPLIITELQLGATESGEEKQARVLVKGCVRAFAEGVDFIMYVEIKALEPSIKLPEELIRSFLIDLSGRKRPVFYAFKTMSALIGDFQSVVKLSEGCYKFKVYDADVYVLWNPGVLPSNVTGTVTVVDMYGNVSIVDASQVQVSNNPIYVISYAAEKVKEAIQMSCSAQPAQIVVGEQVNITGFLTPAIENLTIILSITSPENQTTTVNVTTDEQGVFYYTFTPSTSGTWNITAYYPGDEQYQEASFTLELQVTSAKAEVKVTVKVEKADINNDSIIDLGDLQVLKSAYGLTQYHVSFKPEADLNDDGTIDILDLAILAYFYGREIEVEVKVPEKPGFKWTSNIQPGSGLGVPPFGIPEETDGPWKHRVLMAYSQDGLTWSKNYTILADQASVPDAIIDSDGYIRVYYVDYYNGGISVAISEDGVSWVYLKVEGLDPCWVDPDVVLLPDGRYRLYASYMPLTGPQNKIVSAISDDGVHFEVEEGVRYIDPTGTITDPDVIWAGDKWVMFVSKGEKLVMLTSEDGLNFSKVKELDFEGAVSCTIPFNNGYRIYFHHKEPDRPVRIYSSFTQDFENWTSPTVVLKEGSEGSLDRDGVADPAVIRLPEGGYLMFYKTWITQSTAEAIEVSTENLRS</sequence>
<dbReference type="PANTHER" id="PTHR12631">
    <property type="entry name" value="ALPHA-L-IDURONIDASE"/>
    <property type="match status" value="1"/>
</dbReference>
<dbReference type="InterPro" id="IPR018247">
    <property type="entry name" value="EF_Hand_1_Ca_BS"/>
</dbReference>
<dbReference type="InterPro" id="IPR002105">
    <property type="entry name" value="Dockerin_1_rpt"/>
</dbReference>
<dbReference type="AlphaFoldDB" id="A0A497ESM4"/>
<dbReference type="InterPro" id="IPR017868">
    <property type="entry name" value="Filamin/ABP280_repeat-like"/>
</dbReference>
<dbReference type="SUPFAM" id="SSF49373">
    <property type="entry name" value="Invasin/intimin cell-adhesion fragments"/>
    <property type="match status" value="1"/>
</dbReference>
<dbReference type="InterPro" id="IPR017853">
    <property type="entry name" value="GH"/>
</dbReference>
<organism evidence="1 2">
    <name type="scientific">Thermoproteota archaeon</name>
    <dbReference type="NCBI Taxonomy" id="2056631"/>
    <lineage>
        <taxon>Archaea</taxon>
        <taxon>Thermoproteota</taxon>
    </lineage>
</organism>
<dbReference type="GO" id="GO:0000272">
    <property type="term" value="P:polysaccharide catabolic process"/>
    <property type="evidence" value="ECO:0007669"/>
    <property type="project" value="InterPro"/>
</dbReference>
<evidence type="ECO:0000313" key="1">
    <source>
        <dbReference type="EMBL" id="RLE50353.1"/>
    </source>
</evidence>
<dbReference type="Gene3D" id="2.60.40.4130">
    <property type="match status" value="1"/>
</dbReference>
<dbReference type="InterPro" id="IPR051923">
    <property type="entry name" value="Glycosyl_Hydrolase_39"/>
</dbReference>
<evidence type="ECO:0000313" key="2">
    <source>
        <dbReference type="Proteomes" id="UP000278475"/>
    </source>
</evidence>
<dbReference type="SUPFAM" id="SSF51445">
    <property type="entry name" value="(Trans)glycosidases"/>
    <property type="match status" value="1"/>
</dbReference>
<gene>
    <name evidence="1" type="ORF">DRJ31_01500</name>
</gene>
<dbReference type="PANTHER" id="PTHR12631:SF10">
    <property type="entry name" value="BETA-XYLOSIDASE-LIKE PROTEIN-RELATED"/>
    <property type="match status" value="1"/>
</dbReference>
<comment type="caution">
    <text evidence="1">The sequence shown here is derived from an EMBL/GenBank/DDBJ whole genome shotgun (WGS) entry which is preliminary data.</text>
</comment>
<dbReference type="Gene3D" id="2.115.10.20">
    <property type="entry name" value="Glycosyl hydrolase domain, family 43"/>
    <property type="match status" value="2"/>
</dbReference>
<protein>
    <recommendedName>
        <fullName evidence="3">Dockerin domain-containing protein</fullName>
    </recommendedName>
</protein>
<dbReference type="InterPro" id="IPR023296">
    <property type="entry name" value="Glyco_hydro_beta-prop_sf"/>
</dbReference>
<dbReference type="SUPFAM" id="SSF75005">
    <property type="entry name" value="Arabinanase/levansucrase/invertase"/>
    <property type="match status" value="2"/>
</dbReference>
<reference evidence="1 2" key="1">
    <citation type="submission" date="2018-06" db="EMBL/GenBank/DDBJ databases">
        <title>Extensive metabolic versatility and redundancy in microbially diverse, dynamic hydrothermal sediments.</title>
        <authorList>
            <person name="Dombrowski N."/>
            <person name="Teske A."/>
            <person name="Baker B.J."/>
        </authorList>
    </citation>
    <scope>NUCLEOTIDE SEQUENCE [LARGE SCALE GENOMIC DNA]</scope>
    <source>
        <strain evidence="1">B66_G16</strain>
    </source>
</reference>
<dbReference type="InterPro" id="IPR036439">
    <property type="entry name" value="Dockerin_dom_sf"/>
</dbReference>
<dbReference type="EMBL" id="QMQV01000007">
    <property type="protein sequence ID" value="RLE50353.1"/>
    <property type="molecule type" value="Genomic_DNA"/>
</dbReference>
<dbReference type="Proteomes" id="UP000278475">
    <property type="component" value="Unassembled WGS sequence"/>
</dbReference>
<dbReference type="GO" id="GO:0004553">
    <property type="term" value="F:hydrolase activity, hydrolyzing O-glycosyl compounds"/>
    <property type="evidence" value="ECO:0007669"/>
    <property type="project" value="InterPro"/>
</dbReference>